<feature type="domain" description="Cytochrome c" evidence="5">
    <location>
        <begin position="641"/>
        <end position="738"/>
    </location>
</feature>
<evidence type="ECO:0000259" key="5">
    <source>
        <dbReference type="PROSITE" id="PS51007"/>
    </source>
</evidence>
<dbReference type="PANTHER" id="PTHR33546:SF1">
    <property type="entry name" value="LARGE, MULTIFUNCTIONAL SECRETED PROTEIN"/>
    <property type="match status" value="1"/>
</dbReference>
<keyword evidence="1 4" id="KW-0349">Heme</keyword>
<dbReference type="SUPFAM" id="SSF48371">
    <property type="entry name" value="ARM repeat"/>
    <property type="match status" value="1"/>
</dbReference>
<evidence type="ECO:0000256" key="2">
    <source>
        <dbReference type="ARBA" id="ARBA00022723"/>
    </source>
</evidence>
<keyword evidence="7" id="KW-1185">Reference proteome</keyword>
<dbReference type="GO" id="GO:0009055">
    <property type="term" value="F:electron transfer activity"/>
    <property type="evidence" value="ECO:0007669"/>
    <property type="project" value="InterPro"/>
</dbReference>
<dbReference type="OrthoDB" id="9808161at2"/>
<sequence>MKSFIHSALLAVTCAGMLQGCQPNSNTQVVQEEGKPLETDSVKIREMYASSPVLSPEASLKKMQVEEGFTVELVAAEPLINSPVAMTFDEKGRIWVAEMQNYMPDTAGTGEGMPTGKIVILEDKNGDGTFDDRKVFLDSLVLPRALCLVEDGLLVAMPPNLWYYEIKQDKPGKRTLVDNSYTQGGNVEHEPNGLLRAMDNWIYSAKFTKRYRKKGDKWLIEKTHFRGQWGIAQDNHGRLYYNNNSQNLLGDYFASGMGAANANQQTVAGFDVDLVGNNRVYPARATTGVNRGYQEGVLDKDLRLVNFTAACGPVIYRGGLFGEKYSQNAFVAEPAANLIKRNILTEKGYQMQGAQAYAGREFLASTDERFRPVNLYDGPDGGLYVLDMYRGVIQHKFYLTDYLAKEIAQRQLEQPITFGRIYRIVPAKRAAKPVVVPHEPIQLVKLLQHTNGWVRDKAQQQLVDKKNPQAIPALRQLLKETKQTIAAAHALWALEGMDALRPEDVLPLLKQPQWSIRMQALSVVPSVMTAKNYAPFAQVLKQLVAKRDSLAAPYVAFLAPSIRQFDKSAADRLVQAVVTQFPKNKYVADAAISSMQGREEVFYRKAMAAKDTSSVLHVRLGEVLEDMRKAKHGKNPELLAKEFPVGAKLYQSTCQSCHGADGNGVKRLAPPLNNSNWVTGSKSRLLSIVLYGMTGPVKVNGLLYQTPDIMGEMPGIGHNKALSDKDISELLSFIRKSWNNNAGKVEAADVKQARKVYEGRQKAFTMGELNTL</sequence>
<dbReference type="SUPFAM" id="SSF63829">
    <property type="entry name" value="Calcium-dependent phosphotriesterase"/>
    <property type="match status" value="1"/>
</dbReference>
<evidence type="ECO:0000256" key="4">
    <source>
        <dbReference type="PROSITE-ProRule" id="PRU00433"/>
    </source>
</evidence>
<dbReference type="Gene3D" id="2.120.10.30">
    <property type="entry name" value="TolB, C-terminal domain"/>
    <property type="match status" value="1"/>
</dbReference>
<dbReference type="Gene3D" id="1.10.760.10">
    <property type="entry name" value="Cytochrome c-like domain"/>
    <property type="match status" value="1"/>
</dbReference>
<dbReference type="PROSITE" id="PS51007">
    <property type="entry name" value="CYTC"/>
    <property type="match status" value="1"/>
</dbReference>
<dbReference type="InterPro" id="IPR009056">
    <property type="entry name" value="Cyt_c-like_dom"/>
</dbReference>
<accession>A0A5B6TB16</accession>
<dbReference type="PANTHER" id="PTHR33546">
    <property type="entry name" value="LARGE, MULTIFUNCTIONAL SECRETED PROTEIN-RELATED"/>
    <property type="match status" value="1"/>
</dbReference>
<protein>
    <submittedName>
        <fullName evidence="6">C-type cytochrome</fullName>
    </submittedName>
</protein>
<evidence type="ECO:0000313" key="6">
    <source>
        <dbReference type="EMBL" id="KAA3437657.1"/>
    </source>
</evidence>
<reference evidence="6 7" key="1">
    <citation type="submission" date="2019-07" db="EMBL/GenBank/DDBJ databases">
        <title>Rufibacter sp. nov., isolated from lake sediment.</title>
        <authorList>
            <person name="Qu J.-H."/>
        </authorList>
    </citation>
    <scope>NUCLEOTIDE SEQUENCE [LARGE SCALE GENOMIC DNA]</scope>
    <source>
        <strain evidence="6 7">NBS58-1</strain>
    </source>
</reference>
<proteinExistence type="predicted"/>
<dbReference type="InterPro" id="IPR036909">
    <property type="entry name" value="Cyt_c-like_dom_sf"/>
</dbReference>
<comment type="caution">
    <text evidence="6">The sequence shown here is derived from an EMBL/GenBank/DDBJ whole genome shotgun (WGS) entry which is preliminary data.</text>
</comment>
<dbReference type="Pfam" id="PF23500">
    <property type="entry name" value="DUF7133"/>
    <property type="match status" value="1"/>
</dbReference>
<organism evidence="6 7">
    <name type="scientific">Rufibacter hautae</name>
    <dbReference type="NCBI Taxonomy" id="2595005"/>
    <lineage>
        <taxon>Bacteria</taxon>
        <taxon>Pseudomonadati</taxon>
        <taxon>Bacteroidota</taxon>
        <taxon>Cytophagia</taxon>
        <taxon>Cytophagales</taxon>
        <taxon>Hymenobacteraceae</taxon>
        <taxon>Rufibacter</taxon>
    </lineage>
</organism>
<dbReference type="Pfam" id="PF13442">
    <property type="entry name" value="Cytochrome_CBB3"/>
    <property type="match status" value="1"/>
</dbReference>
<dbReference type="InterPro" id="IPR011042">
    <property type="entry name" value="6-blade_b-propeller_TolB-like"/>
</dbReference>
<dbReference type="GO" id="GO:0046872">
    <property type="term" value="F:metal ion binding"/>
    <property type="evidence" value="ECO:0007669"/>
    <property type="project" value="UniProtKB-KW"/>
</dbReference>
<keyword evidence="2 4" id="KW-0479">Metal-binding</keyword>
<dbReference type="InterPro" id="IPR016024">
    <property type="entry name" value="ARM-type_fold"/>
</dbReference>
<dbReference type="AlphaFoldDB" id="A0A5B6TB16"/>
<dbReference type="Gene3D" id="1.25.10.10">
    <property type="entry name" value="Leucine-rich Repeat Variant"/>
    <property type="match status" value="1"/>
</dbReference>
<keyword evidence="3 4" id="KW-0408">Iron</keyword>
<gene>
    <name evidence="6" type="ORF">FOA19_10140</name>
</gene>
<dbReference type="InterPro" id="IPR011989">
    <property type="entry name" value="ARM-like"/>
</dbReference>
<dbReference type="PROSITE" id="PS51257">
    <property type="entry name" value="PROKAR_LIPOPROTEIN"/>
    <property type="match status" value="1"/>
</dbReference>
<dbReference type="RefSeq" id="WP_149090720.1">
    <property type="nucleotide sequence ID" value="NZ_VKKY01000002.1"/>
</dbReference>
<evidence type="ECO:0000256" key="1">
    <source>
        <dbReference type="ARBA" id="ARBA00022617"/>
    </source>
</evidence>
<dbReference type="EMBL" id="VKKY01000002">
    <property type="protein sequence ID" value="KAA3437657.1"/>
    <property type="molecule type" value="Genomic_DNA"/>
</dbReference>
<dbReference type="InterPro" id="IPR055557">
    <property type="entry name" value="DUF7133"/>
</dbReference>
<dbReference type="GO" id="GO:0020037">
    <property type="term" value="F:heme binding"/>
    <property type="evidence" value="ECO:0007669"/>
    <property type="project" value="InterPro"/>
</dbReference>
<name>A0A5B6TB16_9BACT</name>
<evidence type="ECO:0000313" key="7">
    <source>
        <dbReference type="Proteomes" id="UP000324133"/>
    </source>
</evidence>
<dbReference type="Proteomes" id="UP000324133">
    <property type="component" value="Unassembled WGS sequence"/>
</dbReference>
<dbReference type="SUPFAM" id="SSF46626">
    <property type="entry name" value="Cytochrome c"/>
    <property type="match status" value="1"/>
</dbReference>
<evidence type="ECO:0000256" key="3">
    <source>
        <dbReference type="ARBA" id="ARBA00023004"/>
    </source>
</evidence>